<feature type="domain" description="TonB C-terminal" evidence="16">
    <location>
        <begin position="150"/>
        <end position="240"/>
    </location>
</feature>
<dbReference type="Proteomes" id="UP000092247">
    <property type="component" value="Unassembled WGS sequence"/>
</dbReference>
<comment type="caution">
    <text evidence="17">The sequence shown here is derived from an EMBL/GenBank/DDBJ whole genome shotgun (WGS) entry which is preliminary data.</text>
</comment>
<evidence type="ECO:0000256" key="5">
    <source>
        <dbReference type="ARBA" id="ARBA00022475"/>
    </source>
</evidence>
<evidence type="ECO:0000256" key="10">
    <source>
        <dbReference type="ARBA" id="ARBA00022989"/>
    </source>
</evidence>
<feature type="compositionally biased region" description="Acidic residues" evidence="14">
    <location>
        <begin position="60"/>
        <end position="72"/>
    </location>
</feature>
<evidence type="ECO:0000256" key="11">
    <source>
        <dbReference type="ARBA" id="ARBA00023136"/>
    </source>
</evidence>
<evidence type="ECO:0000313" key="17">
    <source>
        <dbReference type="EMBL" id="OBU04879.1"/>
    </source>
</evidence>
<evidence type="ECO:0000256" key="15">
    <source>
        <dbReference type="SAM" id="SignalP"/>
    </source>
</evidence>
<evidence type="ECO:0000256" key="2">
    <source>
        <dbReference type="ARBA" id="ARBA00006555"/>
    </source>
</evidence>
<dbReference type="InterPro" id="IPR003538">
    <property type="entry name" value="TonB"/>
</dbReference>
<comment type="subcellular location">
    <subcellularLocation>
        <location evidence="1 13">Cell inner membrane</location>
        <topology evidence="1 13">Single-pass membrane protein</topology>
        <orientation evidence="1 13">Periplasmic side</orientation>
    </subcellularLocation>
</comment>
<feature type="region of interest" description="Disordered" evidence="14">
    <location>
        <begin position="51"/>
        <end position="173"/>
    </location>
</feature>
<comment type="subunit">
    <text evidence="12">Homodimer. Forms a complex with the accessory proteins ExbB and ExbD.</text>
</comment>
<dbReference type="RefSeq" id="WP_067424813.1">
    <property type="nucleotide sequence ID" value="NZ_LZEX01000034.1"/>
</dbReference>
<keyword evidence="4 13" id="KW-0813">Transport</keyword>
<dbReference type="PANTHER" id="PTHR33446:SF8">
    <property type="entry name" value="PROTEIN TONB"/>
    <property type="match status" value="1"/>
</dbReference>
<dbReference type="GO" id="GO:0015031">
    <property type="term" value="P:protein transport"/>
    <property type="evidence" value="ECO:0007669"/>
    <property type="project" value="UniProtKB-UniRule"/>
</dbReference>
<dbReference type="GO" id="GO:0031992">
    <property type="term" value="F:energy transducer activity"/>
    <property type="evidence" value="ECO:0007669"/>
    <property type="project" value="InterPro"/>
</dbReference>
<dbReference type="InterPro" id="IPR018247">
    <property type="entry name" value="EF_Hand_1_Ca_BS"/>
</dbReference>
<dbReference type="PROSITE" id="PS52015">
    <property type="entry name" value="TONB_CTD"/>
    <property type="match status" value="1"/>
</dbReference>
<keyword evidence="10" id="KW-1133">Transmembrane helix</keyword>
<name>A0A1B8H732_9GAMM</name>
<dbReference type="Pfam" id="PF03544">
    <property type="entry name" value="TonB_C"/>
    <property type="match status" value="1"/>
</dbReference>
<evidence type="ECO:0000313" key="18">
    <source>
        <dbReference type="Proteomes" id="UP000092247"/>
    </source>
</evidence>
<sequence length="240" mass="26395">MSIFRWVSWPILISLSLHASVAAAIYYNMNKESAEEPKVMAVEMAVFAPTPAAAAPQPEPEPEVEPEPEPEPEPVVKPVIEKPVEKKPVEKKPKPKKEKKIEKPAVKPAETKAPVSDKPLFSGTPDGQQDVKKTAPGPVSNQPSAGLSDNGGGDPKALSRADPVYPARARSLGKEGTVRARFDVDENGRIQNIDIIEATPKNMFDREVRQAMRKWRYEKKAKKGLTTTIIFRLDGKTSVQ</sequence>
<dbReference type="GO" id="GO:0098797">
    <property type="term" value="C:plasma membrane protein complex"/>
    <property type="evidence" value="ECO:0007669"/>
    <property type="project" value="TreeGrafter"/>
</dbReference>
<accession>A0A1B8H732</accession>
<evidence type="ECO:0000256" key="7">
    <source>
        <dbReference type="ARBA" id="ARBA00022692"/>
    </source>
</evidence>
<dbReference type="GO" id="GO:0055085">
    <property type="term" value="P:transmembrane transport"/>
    <property type="evidence" value="ECO:0007669"/>
    <property type="project" value="InterPro"/>
</dbReference>
<comment type="function">
    <text evidence="13">Interacts with outer membrane receptor proteins that carry out high-affinity binding and energy dependent uptake into the periplasmic space of specific substrates. It could act to transduce energy from the cytoplasmic membrane to specific energy-requiring processes in the outer membrane, resulting in the release into the periplasm of ligands bound by these outer membrane proteins.</text>
</comment>
<organism evidence="17 18">
    <name type="scientific">Morganella psychrotolerans</name>
    <dbReference type="NCBI Taxonomy" id="368603"/>
    <lineage>
        <taxon>Bacteria</taxon>
        <taxon>Pseudomonadati</taxon>
        <taxon>Pseudomonadota</taxon>
        <taxon>Gammaproteobacteria</taxon>
        <taxon>Enterobacterales</taxon>
        <taxon>Morganellaceae</taxon>
        <taxon>Morganella</taxon>
    </lineage>
</organism>
<evidence type="ECO:0000256" key="8">
    <source>
        <dbReference type="ARBA" id="ARBA00022737"/>
    </source>
</evidence>
<dbReference type="PROSITE" id="PS00018">
    <property type="entry name" value="EF_HAND_1"/>
    <property type="match status" value="1"/>
</dbReference>
<dbReference type="SUPFAM" id="SSF74653">
    <property type="entry name" value="TolA/TonB C-terminal domain"/>
    <property type="match status" value="1"/>
</dbReference>
<dbReference type="GO" id="GO:0015891">
    <property type="term" value="P:siderophore transport"/>
    <property type="evidence" value="ECO:0007669"/>
    <property type="project" value="InterPro"/>
</dbReference>
<keyword evidence="7" id="KW-0812">Transmembrane</keyword>
<feature type="signal peptide" evidence="15">
    <location>
        <begin position="1"/>
        <end position="19"/>
    </location>
</feature>
<evidence type="ECO:0000256" key="1">
    <source>
        <dbReference type="ARBA" id="ARBA00004383"/>
    </source>
</evidence>
<dbReference type="Gene3D" id="3.30.2420.10">
    <property type="entry name" value="TonB"/>
    <property type="match status" value="1"/>
</dbReference>
<keyword evidence="5 13" id="KW-1003">Cell membrane</keyword>
<evidence type="ECO:0000256" key="12">
    <source>
        <dbReference type="ARBA" id="ARBA00025849"/>
    </source>
</evidence>
<dbReference type="InterPro" id="IPR037682">
    <property type="entry name" value="TonB_C"/>
</dbReference>
<evidence type="ECO:0000256" key="9">
    <source>
        <dbReference type="ARBA" id="ARBA00022927"/>
    </source>
</evidence>
<evidence type="ECO:0000256" key="6">
    <source>
        <dbReference type="ARBA" id="ARBA00022519"/>
    </source>
</evidence>
<dbReference type="AlphaFoldDB" id="A0A1B8H732"/>
<dbReference type="STRING" id="368603.AYY16_03330"/>
<evidence type="ECO:0000259" key="16">
    <source>
        <dbReference type="PROSITE" id="PS52015"/>
    </source>
</evidence>
<dbReference type="NCBIfam" id="TIGR01352">
    <property type="entry name" value="tonB_Cterm"/>
    <property type="match status" value="1"/>
</dbReference>
<comment type="similarity">
    <text evidence="2 13">Belongs to the TonB family.</text>
</comment>
<dbReference type="GO" id="GO:0030288">
    <property type="term" value="C:outer membrane-bounded periplasmic space"/>
    <property type="evidence" value="ECO:0007669"/>
    <property type="project" value="InterPro"/>
</dbReference>
<keyword evidence="6 13" id="KW-0997">Cell inner membrane</keyword>
<proteinExistence type="inferred from homology"/>
<dbReference type="InterPro" id="IPR006260">
    <property type="entry name" value="TonB/TolA_C"/>
</dbReference>
<dbReference type="PRINTS" id="PR01374">
    <property type="entry name" value="TONBPROTEIN"/>
</dbReference>
<keyword evidence="11" id="KW-0472">Membrane</keyword>
<protein>
    <recommendedName>
        <fullName evidence="3 13">Protein TonB</fullName>
    </recommendedName>
</protein>
<dbReference type="EMBL" id="LZEX01000034">
    <property type="protein sequence ID" value="OBU04879.1"/>
    <property type="molecule type" value="Genomic_DNA"/>
</dbReference>
<evidence type="ECO:0000256" key="3">
    <source>
        <dbReference type="ARBA" id="ARBA00022362"/>
    </source>
</evidence>
<dbReference type="InterPro" id="IPR051045">
    <property type="entry name" value="TonB-dependent_transducer"/>
</dbReference>
<feature type="compositionally biased region" description="Basic and acidic residues" evidence="14">
    <location>
        <begin position="79"/>
        <end position="92"/>
    </location>
</feature>
<evidence type="ECO:0000256" key="14">
    <source>
        <dbReference type="SAM" id="MobiDB-lite"/>
    </source>
</evidence>
<keyword evidence="13" id="KW-0735">Signal-anchor</keyword>
<keyword evidence="15" id="KW-0732">Signal</keyword>
<keyword evidence="8" id="KW-0677">Repeat</keyword>
<reference evidence="17 18" key="1">
    <citation type="submission" date="2016-06" db="EMBL/GenBank/DDBJ databases">
        <authorList>
            <person name="Kjaerup R.B."/>
            <person name="Dalgaard T.S."/>
            <person name="Juul-Madsen H.R."/>
        </authorList>
    </citation>
    <scope>NUCLEOTIDE SEQUENCE [LARGE SCALE GENOMIC DNA]</scope>
    <source>
        <strain evidence="17 18">GCSL-Mp3</strain>
    </source>
</reference>
<evidence type="ECO:0000256" key="13">
    <source>
        <dbReference type="RuleBase" id="RU362123"/>
    </source>
</evidence>
<gene>
    <name evidence="17" type="ORF">AYY17_08285</name>
</gene>
<keyword evidence="9 13" id="KW-0653">Protein transport</keyword>
<feature type="chain" id="PRO_5008609375" description="Protein TonB" evidence="15">
    <location>
        <begin position="20"/>
        <end position="240"/>
    </location>
</feature>
<dbReference type="PANTHER" id="PTHR33446">
    <property type="entry name" value="PROTEIN TONB-RELATED"/>
    <property type="match status" value="1"/>
</dbReference>
<evidence type="ECO:0000256" key="4">
    <source>
        <dbReference type="ARBA" id="ARBA00022448"/>
    </source>
</evidence>